<feature type="signal peptide" evidence="14">
    <location>
        <begin position="1"/>
        <end position="28"/>
    </location>
</feature>
<dbReference type="SUPFAM" id="SSF81296">
    <property type="entry name" value="E set domains"/>
    <property type="match status" value="1"/>
</dbReference>
<feature type="chain" id="PRO_5042553641" description="TEP1-F" evidence="14">
    <location>
        <begin position="29"/>
        <end position="1932"/>
    </location>
</feature>
<dbReference type="InterPro" id="IPR014756">
    <property type="entry name" value="Ig_E-set"/>
</dbReference>
<keyword evidence="9" id="KW-0325">Glycoprotein</keyword>
<evidence type="ECO:0000256" key="4">
    <source>
        <dbReference type="ARBA" id="ARBA00022690"/>
    </source>
</evidence>
<feature type="compositionally biased region" description="Basic and acidic residues" evidence="13">
    <location>
        <begin position="1922"/>
        <end position="1932"/>
    </location>
</feature>
<dbReference type="KEGG" id="ccin:107270388"/>
<evidence type="ECO:0000256" key="14">
    <source>
        <dbReference type="SAM" id="SignalP"/>
    </source>
</evidence>
<dbReference type="InterPro" id="IPR040839">
    <property type="entry name" value="MG4"/>
</dbReference>
<dbReference type="InterPro" id="IPR041555">
    <property type="entry name" value="MG3"/>
</dbReference>
<evidence type="ECO:0000256" key="5">
    <source>
        <dbReference type="ARBA" id="ARBA00022729"/>
    </source>
</evidence>
<dbReference type="FunFam" id="2.60.40.1930:FF:000001">
    <property type="entry name" value="CD109 isoform 3"/>
    <property type="match status" value="1"/>
</dbReference>
<keyword evidence="5 14" id="KW-0732">Signal</keyword>
<dbReference type="Gene3D" id="2.60.40.1940">
    <property type="match status" value="1"/>
</dbReference>
<keyword evidence="18" id="KW-1185">Reference proteome</keyword>
<dbReference type="Pfam" id="PF17791">
    <property type="entry name" value="MG3"/>
    <property type="match status" value="1"/>
</dbReference>
<evidence type="ECO:0000259" key="17">
    <source>
        <dbReference type="SMART" id="SM01361"/>
    </source>
</evidence>
<accession>A0AAJ7C454</accession>
<dbReference type="InterPro" id="IPR009048">
    <property type="entry name" value="A-macroglobulin_rcpt-bd"/>
</dbReference>
<dbReference type="InterPro" id="IPR019742">
    <property type="entry name" value="MacrogloblnA2_CS"/>
</dbReference>
<dbReference type="GO" id="GO:0004867">
    <property type="term" value="F:serine-type endopeptidase inhibitor activity"/>
    <property type="evidence" value="ECO:0007669"/>
    <property type="project" value="UniProtKB-KW"/>
</dbReference>
<dbReference type="Pfam" id="PF07703">
    <property type="entry name" value="A2M_BRD"/>
    <property type="match status" value="1"/>
</dbReference>
<evidence type="ECO:0000256" key="12">
    <source>
        <dbReference type="ARBA" id="ARBA00078071"/>
    </source>
</evidence>
<dbReference type="Pfam" id="PF00207">
    <property type="entry name" value="A2M"/>
    <property type="match status" value="1"/>
</dbReference>
<feature type="domain" description="Alpha-macroglobulin receptor-binding" evidence="17">
    <location>
        <begin position="1440"/>
        <end position="1529"/>
    </location>
</feature>
<evidence type="ECO:0000259" key="16">
    <source>
        <dbReference type="SMART" id="SM01360"/>
    </source>
</evidence>
<feature type="region of interest" description="Disordered" evidence="13">
    <location>
        <begin position="1910"/>
        <end position="1932"/>
    </location>
</feature>
<dbReference type="Gene3D" id="2.20.130.20">
    <property type="match status" value="1"/>
</dbReference>
<organism evidence="18 19">
    <name type="scientific">Cephus cinctus</name>
    <name type="common">Wheat stem sawfly</name>
    <dbReference type="NCBI Taxonomy" id="211228"/>
    <lineage>
        <taxon>Eukaryota</taxon>
        <taxon>Metazoa</taxon>
        <taxon>Ecdysozoa</taxon>
        <taxon>Arthropoda</taxon>
        <taxon>Hexapoda</taxon>
        <taxon>Insecta</taxon>
        <taxon>Pterygota</taxon>
        <taxon>Neoptera</taxon>
        <taxon>Endopterygota</taxon>
        <taxon>Hymenoptera</taxon>
        <taxon>Cephoidea</taxon>
        <taxon>Cephidae</taxon>
        <taxon>Cephus</taxon>
    </lineage>
</organism>
<dbReference type="Pfam" id="PF07678">
    <property type="entry name" value="TED_complement"/>
    <property type="match status" value="1"/>
</dbReference>
<dbReference type="GeneID" id="107270388"/>
<dbReference type="PANTHER" id="PTHR11412:SF171">
    <property type="entry name" value="PREGNANCY ZONE PROTEIN-LIKE PROTEIN"/>
    <property type="match status" value="1"/>
</dbReference>
<dbReference type="InterPro" id="IPR047565">
    <property type="entry name" value="Alpha-macroglob_thiol-ester_cl"/>
</dbReference>
<keyword evidence="3" id="KW-0964">Secreted</keyword>
<dbReference type="InterPro" id="IPR050473">
    <property type="entry name" value="A2M/Complement_sys"/>
</dbReference>
<dbReference type="Gene3D" id="2.60.120.1540">
    <property type="match status" value="1"/>
</dbReference>
<dbReference type="Pfam" id="PF07677">
    <property type="entry name" value="A2M_recep"/>
    <property type="match status" value="1"/>
</dbReference>
<dbReference type="SMART" id="SM01361">
    <property type="entry name" value="A2M_recep"/>
    <property type="match status" value="1"/>
</dbReference>
<dbReference type="InterPro" id="IPR008930">
    <property type="entry name" value="Terpenoid_cyclase/PrenylTrfase"/>
</dbReference>
<keyword evidence="6" id="KW-0391">Immunity</keyword>
<dbReference type="Gene3D" id="1.50.10.20">
    <property type="match status" value="1"/>
</dbReference>
<dbReference type="InterPro" id="IPR041813">
    <property type="entry name" value="A2M_TED"/>
</dbReference>
<dbReference type="Pfam" id="PF17789">
    <property type="entry name" value="MG4"/>
    <property type="match status" value="1"/>
</dbReference>
<gene>
    <name evidence="19" type="primary">LOC107270388</name>
</gene>
<evidence type="ECO:0000256" key="1">
    <source>
        <dbReference type="ARBA" id="ARBA00004613"/>
    </source>
</evidence>
<dbReference type="CDD" id="cd02897">
    <property type="entry name" value="A2M_2"/>
    <property type="match status" value="1"/>
</dbReference>
<dbReference type="SMART" id="SM01359">
    <property type="entry name" value="A2M_N_2"/>
    <property type="match status" value="1"/>
</dbReference>
<feature type="compositionally biased region" description="Polar residues" evidence="13">
    <location>
        <begin position="1910"/>
        <end position="1921"/>
    </location>
</feature>
<feature type="domain" description="Alpha-2-macroglobulin bait region" evidence="15">
    <location>
        <begin position="483"/>
        <end position="655"/>
    </location>
</feature>
<comment type="subcellular location">
    <subcellularLocation>
        <location evidence="1">Secreted</location>
    </subcellularLocation>
</comment>
<dbReference type="InterPro" id="IPR036595">
    <property type="entry name" value="A-macroglobulin_rcpt-bd_sf"/>
</dbReference>
<dbReference type="GO" id="GO:0005615">
    <property type="term" value="C:extracellular space"/>
    <property type="evidence" value="ECO:0007669"/>
    <property type="project" value="InterPro"/>
</dbReference>
<evidence type="ECO:0000259" key="15">
    <source>
        <dbReference type="SMART" id="SM01359"/>
    </source>
</evidence>
<dbReference type="PANTHER" id="PTHR11412">
    <property type="entry name" value="MACROGLOBULIN / COMPLEMENT"/>
    <property type="match status" value="1"/>
</dbReference>
<dbReference type="InterPro" id="IPR011626">
    <property type="entry name" value="Alpha-macroglobulin_TED"/>
</dbReference>
<keyword evidence="7" id="KW-0722">Serine protease inhibitor</keyword>
<evidence type="ECO:0000256" key="2">
    <source>
        <dbReference type="ARBA" id="ARBA00010952"/>
    </source>
</evidence>
<comment type="similarity">
    <text evidence="2">Belongs to the protease inhibitor I39 (alpha-2-macroglobulin) family.</text>
</comment>
<comment type="function">
    <text evidence="10">Binds covalently through a thioester bond to the pathogen surface resulting in pathogen clearance.</text>
</comment>
<dbReference type="SUPFAM" id="SSF49410">
    <property type="entry name" value="Alpha-macroglobulin receptor domain"/>
    <property type="match status" value="1"/>
</dbReference>
<reference evidence="19" key="1">
    <citation type="submission" date="2025-08" db="UniProtKB">
        <authorList>
            <consortium name="RefSeq"/>
        </authorList>
    </citation>
    <scope>IDENTIFICATION</scope>
</reference>
<evidence type="ECO:0000313" key="19">
    <source>
        <dbReference type="RefSeq" id="XP_015600836.1"/>
    </source>
</evidence>
<dbReference type="SMART" id="SM01360">
    <property type="entry name" value="A2M"/>
    <property type="match status" value="1"/>
</dbReference>
<protein>
    <recommendedName>
        <fullName evidence="12">TEP1-F</fullName>
    </recommendedName>
</protein>
<evidence type="ECO:0000256" key="6">
    <source>
        <dbReference type="ARBA" id="ARBA00022859"/>
    </source>
</evidence>
<dbReference type="Pfam" id="PF01835">
    <property type="entry name" value="MG2"/>
    <property type="match status" value="1"/>
</dbReference>
<keyword evidence="8" id="KW-1015">Disulfide bond</keyword>
<dbReference type="InterPro" id="IPR002890">
    <property type="entry name" value="MG2"/>
</dbReference>
<evidence type="ECO:0000256" key="7">
    <source>
        <dbReference type="ARBA" id="ARBA00022900"/>
    </source>
</evidence>
<evidence type="ECO:0000256" key="9">
    <source>
        <dbReference type="ARBA" id="ARBA00023180"/>
    </source>
</evidence>
<evidence type="ECO:0000256" key="11">
    <source>
        <dbReference type="ARBA" id="ARBA00063781"/>
    </source>
</evidence>
<dbReference type="InterPro" id="IPR011625">
    <property type="entry name" value="A2M_N_BRD"/>
</dbReference>
<dbReference type="Proteomes" id="UP000694920">
    <property type="component" value="Unplaced"/>
</dbReference>
<dbReference type="SMART" id="SM01419">
    <property type="entry name" value="Thiol-ester_cl"/>
    <property type="match status" value="1"/>
</dbReference>
<dbReference type="Gene3D" id="2.60.40.10">
    <property type="entry name" value="Immunoglobulins"/>
    <property type="match status" value="2"/>
</dbReference>
<keyword evidence="4" id="KW-0646">Protease inhibitor</keyword>
<proteinExistence type="inferred from homology"/>
<evidence type="ECO:0000313" key="18">
    <source>
        <dbReference type="Proteomes" id="UP000694920"/>
    </source>
</evidence>
<evidence type="ECO:0000256" key="3">
    <source>
        <dbReference type="ARBA" id="ARBA00022525"/>
    </source>
</evidence>
<evidence type="ECO:0000256" key="8">
    <source>
        <dbReference type="ARBA" id="ARBA00023157"/>
    </source>
</evidence>
<dbReference type="FunFam" id="1.50.10.20:FF:000001">
    <property type="entry name" value="CD109 isoform 1"/>
    <property type="match status" value="1"/>
</dbReference>
<dbReference type="SUPFAM" id="SSF48239">
    <property type="entry name" value="Terpenoid cyclases/Protein prenyltransferases"/>
    <property type="match status" value="1"/>
</dbReference>
<feature type="domain" description="Alpha-2-macroglobulin" evidence="16">
    <location>
        <begin position="827"/>
        <end position="917"/>
    </location>
</feature>
<dbReference type="PROSITE" id="PS00477">
    <property type="entry name" value="ALPHA_2_MACROGLOBULIN"/>
    <property type="match status" value="1"/>
</dbReference>
<name>A0AAJ7C454_CEPCN</name>
<evidence type="ECO:0000256" key="13">
    <source>
        <dbReference type="SAM" id="MobiDB-lite"/>
    </source>
</evidence>
<dbReference type="Gene3D" id="2.60.40.1930">
    <property type="match status" value="2"/>
</dbReference>
<dbReference type="InterPro" id="IPR013783">
    <property type="entry name" value="Ig-like_fold"/>
</dbReference>
<comment type="subunit">
    <text evidence="11">Heterodimer of a TEP1-N chain and an TEP1-C chain non-covalently linked. Forms a complex composed of TEP1-N and TEP1-C heterodimer, LRIM1 and APL1C; the interaction stabilizes TEP1-N and TEP1-C heterodimer, prevents its binding to tissues while circulating in the hemolymph and protects the thioester bond from hydrolysis. Mature TEP1 and to a lesser extent full-length TEP1 interact with SPCLIP1; the interaction is induced by microbial infection.</text>
</comment>
<dbReference type="RefSeq" id="XP_015600836.1">
    <property type="nucleotide sequence ID" value="XM_015745350.2"/>
</dbReference>
<evidence type="ECO:0000256" key="10">
    <source>
        <dbReference type="ARBA" id="ARBA00057615"/>
    </source>
</evidence>
<sequence>MEIRISKMISGWIAVLLCLLAWLYSSNGSTVNRGYIFTAPKHLLAGEAETVCVSLHNVELPAHVLVELFTLENGSDEEILATTNEVLRTGMEACMELIVPMTKHSIATLRVKMKFNKHPDYLVNAQKEVFIDHDSVVSFVETDKSVYKPGQTVNIRILMLKHDLKPHRKAIPKVWIENPSEIRVAQWTNVSTEHGMAQLTFGLSAEPSPGTWKIKVEKNKAYPHLGHTATFEVKKYILPRFQVTIKSPGYILADTEIVTWNICAKYSYGKPVKGTLILKLTPQTASWRRKHNHPEIKYGTAIDSPDGCTEFRASGEELGHADWTVAPNNIILTANFTETGTGLTETASSKTVVVHQALKLEFIPYTSKYFKLGLPYHGKLRVLFQDDTPTPNEKIQLCLRVRGKEDWISVVVECRNFTTSIDGFLDFIVPPQHKNIVLLHFAATAVNYATKYYSPDKRWRVFMDQPSAYIEVTPWYSPSDSYLAVARGSQPIICGEKYSFNVMYTIPSNHDANISIPFHYSINSKGDLLIFGHVKHKPHKNSALNYSEFHNLLGAVESSANKTDQSYIVHRFPLSVKVTPSMAPISELLLYYVRPDGETVATTYTIEVGNCFENKVKTAWHDDVQNPGASTQFHIEAAPWSLCGISAVDKSTRFLAGHASNLINTDQTFNKLKKFDVNNVPALRSWAHCEGPIEPETSAEEIDHLPRPAVEEPPEWDLRKKRHALNILGQINYVDAMQAFNDFGVIVMTDLTLETRPCPELSYFRRLFSQHVIKMHRSSTLQDKMMIKPLAFPLLNFQDQTMSNTGMAYVDQQPDQATTLRSYFPETWLWELIPTGKEGKVTIERTLPHTITDWIGHTVCISPKHGLGIAPPATITAFQSFFLDYSLPYSVKRGEILRLKVSLFNYMQHSLPVKIKFGNAEGLDLYISSPTASYCVEPRASIVHEYMLKPRLLGEINITVSAAIDPDYAKPCGPEILIHTKDTIIKPIMVQPEGFVVQVTKSAFVCPKDFSDDSTIAWNLELPSELVPDSARAYVSLIGDILGPAFENLENLVRLPMGCGEQNMILFVPNIHVIRYLEATQMQNPILRAKAIKNMEKGYQRELNYRHPDGSYSAFGAANTESGGSIWLTAFVVKSFAQAQSFIHIDERDLKLSVKWIVRRQLENGCFPVIGRVFHKSMKGGLKDSSSSLTAYILISLLESGVPLSSLLINNALNCLEKGIAHNNDDLYTATLSTYALTLLEDPRAQASLQSLMARATRQQDLLWWENKEKPSTGLSIEMTAYAILSLVKIGGNENMIEALKAVRWISKQRNAEGGFTSTQDTVLGLEALTKYAIAMSTKSTDLSVLVTGNEVDHVFRMQNADRLVRRQIFLPVLPTVVEVFAEGEGCVLVQSNLKYNIPHATGSDAFDLSVSAESIASVDECSMQRITACARYKMADEESNMALLEIGMISGYVPDRTSLLSLIEEPSTQVKRFEEERDVISIYFDKLMGQRTCISFIVSRENIVDRPEPANVKLYDYYQLELFVTTSYSFSQACSSAGEDDIQPIPNPMPVEPKFNHSNLEANIFASEDSKTTERLIKNVGKDSANSKHKLGISSTNKPEIIVIPTNQSVEPDDKVLDIVEDVLSSGLEPKMMNVPFIKSSNSFIHPDGLENGEISRHTNRNSIKTEAPEILHESGSGEVPNETNIRLNPLFVEVDHDLEMPEGIEGPSGVFVKPSDDFIKEQNSKSEVLINEEILLPLENSKKIIDYSPSPKKFENSEEGMIVEPEHFIFDRNLYTTPVPEGKPSCPICADTLPADIQNVYCNAKSIVKVAIRRWRKARLLLDLMAPVHPKRLRSTIELNVDPDCSCPPLDKPGSFGLLISFENGNLATLRNHAEQRIDKLISIYALPNTQGPPPEIMATRLTCRHPSNNSTSVSAFRQTDTRELKMTAA</sequence>
<dbReference type="InterPro" id="IPR001599">
    <property type="entry name" value="Macroglobln_a2"/>
</dbReference>
<dbReference type="Gene3D" id="2.60.40.690">
    <property type="entry name" value="Alpha-macroglobulin, receptor-binding domain"/>
    <property type="match status" value="1"/>
</dbReference>
<dbReference type="GO" id="GO:0002376">
    <property type="term" value="P:immune system process"/>
    <property type="evidence" value="ECO:0007669"/>
    <property type="project" value="UniProtKB-KW"/>
</dbReference>